<dbReference type="EMBL" id="QBKR01000038">
    <property type="protein sequence ID" value="PTX50135.1"/>
    <property type="molecule type" value="Genomic_DNA"/>
</dbReference>
<keyword evidence="12" id="KW-1185">Reference proteome</keyword>
<organism evidence="11 12">
    <name type="scientific">Melghirimyces profundicolus</name>
    <dbReference type="NCBI Taxonomy" id="1242148"/>
    <lineage>
        <taxon>Bacteria</taxon>
        <taxon>Bacillati</taxon>
        <taxon>Bacillota</taxon>
        <taxon>Bacilli</taxon>
        <taxon>Bacillales</taxon>
        <taxon>Thermoactinomycetaceae</taxon>
        <taxon>Melghirimyces</taxon>
    </lineage>
</organism>
<dbReference type="InterPro" id="IPR005888">
    <property type="entry name" value="dTDP_Gluc_deHydtase"/>
</dbReference>
<evidence type="ECO:0000256" key="1">
    <source>
        <dbReference type="ARBA" id="ARBA00001539"/>
    </source>
</evidence>
<dbReference type="InterPro" id="IPR036291">
    <property type="entry name" value="NAD(P)-bd_dom_sf"/>
</dbReference>
<dbReference type="FunFam" id="3.40.50.720:FF:000304">
    <property type="entry name" value="UDP-glucose 4,6-dehydratase"/>
    <property type="match status" value="1"/>
</dbReference>
<comment type="cofactor">
    <cofactor evidence="2 8">
        <name>NAD(+)</name>
        <dbReference type="ChEBI" id="CHEBI:57540"/>
    </cofactor>
</comment>
<dbReference type="AlphaFoldDB" id="A0A2T6B277"/>
<evidence type="ECO:0000256" key="2">
    <source>
        <dbReference type="ARBA" id="ARBA00001911"/>
    </source>
</evidence>
<evidence type="ECO:0000256" key="6">
    <source>
        <dbReference type="ARBA" id="ARBA00023027"/>
    </source>
</evidence>
<dbReference type="Pfam" id="PF16363">
    <property type="entry name" value="GDP_Man_Dehyd"/>
    <property type="match status" value="1"/>
</dbReference>
<dbReference type="InterPro" id="IPR016040">
    <property type="entry name" value="NAD(P)-bd_dom"/>
</dbReference>
<dbReference type="GO" id="GO:0008460">
    <property type="term" value="F:dTDP-glucose 4,6-dehydratase activity"/>
    <property type="evidence" value="ECO:0007669"/>
    <property type="project" value="UniProtKB-EC"/>
</dbReference>
<dbReference type="RefSeq" id="WP_108026351.1">
    <property type="nucleotide sequence ID" value="NZ_QBKR01000038.1"/>
</dbReference>
<dbReference type="CDD" id="cd05246">
    <property type="entry name" value="dTDP_GD_SDR_e"/>
    <property type="match status" value="1"/>
</dbReference>
<gene>
    <name evidence="11" type="ORF">C8P63_13818</name>
</gene>
<keyword evidence="6" id="KW-0520">NAD</keyword>
<proteinExistence type="inferred from homology"/>
<dbReference type="NCBIfam" id="TIGR01181">
    <property type="entry name" value="dTDP_gluc_dehyt"/>
    <property type="match status" value="1"/>
</dbReference>
<feature type="region of interest" description="Disordered" evidence="9">
    <location>
        <begin position="131"/>
        <end position="150"/>
    </location>
</feature>
<reference evidence="11 12" key="1">
    <citation type="submission" date="2018-04" db="EMBL/GenBank/DDBJ databases">
        <title>Genomic Encyclopedia of Archaeal and Bacterial Type Strains, Phase II (KMG-II): from individual species to whole genera.</title>
        <authorList>
            <person name="Goeker M."/>
        </authorList>
    </citation>
    <scope>NUCLEOTIDE SEQUENCE [LARGE SCALE GENOMIC DNA]</scope>
    <source>
        <strain evidence="11 12">DSM 45787</strain>
    </source>
</reference>
<feature type="domain" description="NAD(P)-binding" evidence="10">
    <location>
        <begin position="6"/>
        <end position="306"/>
    </location>
</feature>
<evidence type="ECO:0000313" key="11">
    <source>
        <dbReference type="EMBL" id="PTX50135.1"/>
    </source>
</evidence>
<evidence type="ECO:0000313" key="12">
    <source>
        <dbReference type="Proteomes" id="UP000244240"/>
    </source>
</evidence>
<dbReference type="Proteomes" id="UP000244240">
    <property type="component" value="Unassembled WGS sequence"/>
</dbReference>
<keyword evidence="7 8" id="KW-0456">Lyase</keyword>
<evidence type="ECO:0000259" key="10">
    <source>
        <dbReference type="Pfam" id="PF16363"/>
    </source>
</evidence>
<dbReference type="OrthoDB" id="9811743at2"/>
<dbReference type="GO" id="GO:0009225">
    <property type="term" value="P:nucleotide-sugar metabolic process"/>
    <property type="evidence" value="ECO:0007669"/>
    <property type="project" value="InterPro"/>
</dbReference>
<dbReference type="EC" id="4.2.1.46" evidence="4 8"/>
<dbReference type="Gene3D" id="3.40.50.720">
    <property type="entry name" value="NAD(P)-binding Rossmann-like Domain"/>
    <property type="match status" value="1"/>
</dbReference>
<evidence type="ECO:0000256" key="7">
    <source>
        <dbReference type="ARBA" id="ARBA00023239"/>
    </source>
</evidence>
<comment type="similarity">
    <text evidence="3 8">Belongs to the NAD(P)-dependent epimerase/dehydratase family. dTDP-glucose dehydratase subfamily.</text>
</comment>
<dbReference type="PANTHER" id="PTHR43000">
    <property type="entry name" value="DTDP-D-GLUCOSE 4,6-DEHYDRATASE-RELATED"/>
    <property type="match status" value="1"/>
</dbReference>
<comment type="caution">
    <text evidence="11">The sequence shown here is derived from an EMBL/GenBank/DDBJ whole genome shotgun (WGS) entry which is preliminary data.</text>
</comment>
<evidence type="ECO:0000256" key="3">
    <source>
        <dbReference type="ARBA" id="ARBA00008178"/>
    </source>
</evidence>
<sequence length="336" mass="38575">MSYRILVTGGCGFIGSHYVRYLLNHHPDIEVINADALKYSANPLNLVDMEEDPRYIFAQVDLADERQVRSLFRREIHEVVHFAAESHVDRSIRETRHFILSNIVATHHLLEEARQAKHLERMVHVSTDEVYGSVPQGRTREEAPLSPGNPYSATKAGSDLLCMAYHNTYGLNVTITRCTNNYGPNQHPEKMIPRFILNALQDRPLPVYGSGLQQRDWIHVEDHCAAVDRIRRQGKPGEVYHIGSEHTVPNMEIARMILSIMDKPESLLQRVSDRPGHDFRYSLSTEKIRSQLSWSPRIPLEKGLADTVAWFRKQTRWLHTFDEGEPESGGYEGSYR</sequence>
<protein>
    <recommendedName>
        <fullName evidence="5 8">dTDP-glucose 4,6-dehydratase</fullName>
        <ecNumber evidence="4 8">4.2.1.46</ecNumber>
    </recommendedName>
</protein>
<evidence type="ECO:0000256" key="5">
    <source>
        <dbReference type="ARBA" id="ARBA00016977"/>
    </source>
</evidence>
<name>A0A2T6B277_9BACL</name>
<evidence type="ECO:0000256" key="9">
    <source>
        <dbReference type="SAM" id="MobiDB-lite"/>
    </source>
</evidence>
<dbReference type="Gene3D" id="3.90.25.10">
    <property type="entry name" value="UDP-galactose 4-epimerase, domain 1"/>
    <property type="match status" value="1"/>
</dbReference>
<comment type="catalytic activity">
    <reaction evidence="1 8">
        <text>dTDP-alpha-D-glucose = dTDP-4-dehydro-6-deoxy-alpha-D-glucose + H2O</text>
        <dbReference type="Rhea" id="RHEA:17221"/>
        <dbReference type="ChEBI" id="CHEBI:15377"/>
        <dbReference type="ChEBI" id="CHEBI:57477"/>
        <dbReference type="ChEBI" id="CHEBI:57649"/>
        <dbReference type="EC" id="4.2.1.46"/>
    </reaction>
</comment>
<evidence type="ECO:0000256" key="8">
    <source>
        <dbReference type="RuleBase" id="RU004473"/>
    </source>
</evidence>
<accession>A0A2T6B277</accession>
<evidence type="ECO:0000256" key="4">
    <source>
        <dbReference type="ARBA" id="ARBA00011990"/>
    </source>
</evidence>
<dbReference type="SUPFAM" id="SSF51735">
    <property type="entry name" value="NAD(P)-binding Rossmann-fold domains"/>
    <property type="match status" value="1"/>
</dbReference>